<dbReference type="EMBL" id="CP002431">
    <property type="protein sequence ID" value="ADU63300.1"/>
    <property type="molecule type" value="Genomic_DNA"/>
</dbReference>
<dbReference type="Proteomes" id="UP000002191">
    <property type="component" value="Chromosome"/>
</dbReference>
<dbReference type="InterPro" id="IPR002491">
    <property type="entry name" value="ABC_transptr_periplasmic_BD"/>
</dbReference>
<protein>
    <submittedName>
        <fullName evidence="3">Periplasmic binding protein</fullName>
    </submittedName>
</protein>
<dbReference type="PANTHER" id="PTHR30535">
    <property type="entry name" value="VITAMIN B12-BINDING PROTEIN"/>
    <property type="match status" value="1"/>
</dbReference>
<proteinExistence type="predicted"/>
<dbReference type="Pfam" id="PF01497">
    <property type="entry name" value="Peripla_BP_2"/>
    <property type="match status" value="1"/>
</dbReference>
<dbReference type="eggNOG" id="COG0614">
    <property type="taxonomic scope" value="Bacteria"/>
</dbReference>
<organism evidence="3 4">
    <name type="scientific">Pseudodesulfovibrio aespoeensis (strain ATCC 700646 / DSM 10631 / Aspo-2)</name>
    <name type="common">Desulfovibrio aespoeensis</name>
    <dbReference type="NCBI Taxonomy" id="643562"/>
    <lineage>
        <taxon>Bacteria</taxon>
        <taxon>Pseudomonadati</taxon>
        <taxon>Thermodesulfobacteriota</taxon>
        <taxon>Desulfovibrionia</taxon>
        <taxon>Desulfovibrionales</taxon>
        <taxon>Desulfovibrionaceae</taxon>
    </lineage>
</organism>
<dbReference type="GO" id="GO:0071281">
    <property type="term" value="P:cellular response to iron ion"/>
    <property type="evidence" value="ECO:0007669"/>
    <property type="project" value="TreeGrafter"/>
</dbReference>
<dbReference type="InterPro" id="IPR050902">
    <property type="entry name" value="ABC_Transporter_SBP"/>
</dbReference>
<sequence length="312" mass="34368" precursor="true">MTRSPCSRSFAALALTLCAALLLSAPGPARAQTVRDDTGRTIPVRGPFTRIISLYAAHTENLFKLGLDEAIIGVTENEDFPSTALERPTFNARDGVEKFLAAKPDLVLIRPMQQTAHPGLWTALERHGVAVAALQPGTIPEMYDYWRTLGILTDREVQAESMIGEFKDGLSLARQRLESIPQQRRPGVFFESIHRKVATFSPGSMPIFVLETAGGRNVADDARPRHDTNIADYGLERMLAKAPAIDVYLTQYGVMNTVTIMEIATGPAASRIKAVRDRNIFLVDERLVSRPTMRLLAGIETVYQLLHPTTGD</sequence>
<feature type="signal peptide" evidence="1">
    <location>
        <begin position="1"/>
        <end position="31"/>
    </location>
</feature>
<dbReference type="Gene3D" id="3.40.50.1980">
    <property type="entry name" value="Nitrogenase molybdenum iron protein domain"/>
    <property type="match status" value="2"/>
</dbReference>
<keyword evidence="4" id="KW-1185">Reference proteome</keyword>
<dbReference type="SUPFAM" id="SSF53807">
    <property type="entry name" value="Helical backbone' metal receptor"/>
    <property type="match status" value="1"/>
</dbReference>
<keyword evidence="1" id="KW-0732">Signal</keyword>
<evidence type="ECO:0000259" key="2">
    <source>
        <dbReference type="PROSITE" id="PS50983"/>
    </source>
</evidence>
<evidence type="ECO:0000256" key="1">
    <source>
        <dbReference type="SAM" id="SignalP"/>
    </source>
</evidence>
<evidence type="ECO:0000313" key="4">
    <source>
        <dbReference type="Proteomes" id="UP000002191"/>
    </source>
</evidence>
<dbReference type="RefSeq" id="WP_013515212.1">
    <property type="nucleotide sequence ID" value="NC_014844.1"/>
</dbReference>
<feature type="domain" description="Fe/B12 periplasmic-binding" evidence="2">
    <location>
        <begin position="50"/>
        <end position="310"/>
    </location>
</feature>
<dbReference type="PANTHER" id="PTHR30535:SF34">
    <property type="entry name" value="MOLYBDATE-BINDING PROTEIN MOLA"/>
    <property type="match status" value="1"/>
</dbReference>
<reference evidence="4" key="1">
    <citation type="submission" date="2010-12" db="EMBL/GenBank/DDBJ databases">
        <title>Complete sequence of Desulfovibrio aespoeensis Aspo-2.</title>
        <authorList>
            <consortium name="US DOE Joint Genome Institute"/>
            <person name="Lucas S."/>
            <person name="Copeland A."/>
            <person name="Lapidus A."/>
            <person name="Cheng J.-F."/>
            <person name="Goodwin L."/>
            <person name="Pitluck S."/>
            <person name="Chertkov O."/>
            <person name="Misra M."/>
            <person name="Detter J.C."/>
            <person name="Han C."/>
            <person name="Tapia R."/>
            <person name="Land M."/>
            <person name="Hauser L."/>
            <person name="Kyrpides N."/>
            <person name="Ivanova N."/>
            <person name="Ovchinnikova G."/>
            <person name="Pedersen K."/>
            <person name="Jagevall S."/>
            <person name="Hazen T."/>
            <person name="Woyke T."/>
        </authorList>
    </citation>
    <scope>NUCLEOTIDE SEQUENCE [LARGE SCALE GENOMIC DNA]</scope>
    <source>
        <strain evidence="4">ATCC 700646 / DSM 10631 / Aspo-2</strain>
    </source>
</reference>
<name>E6VTL3_PSEA9</name>
<gene>
    <name evidence="3" type="ordered locus">Daes_2294</name>
</gene>
<dbReference type="KEGG" id="das:Daes_2294"/>
<dbReference type="OrthoDB" id="9787772at2"/>
<dbReference type="STRING" id="643562.Daes_2294"/>
<dbReference type="HOGENOM" id="CLU_038034_2_5_7"/>
<dbReference type="PROSITE" id="PS50983">
    <property type="entry name" value="FE_B12_PBP"/>
    <property type="match status" value="1"/>
</dbReference>
<accession>E6VTL3</accession>
<evidence type="ECO:0000313" key="3">
    <source>
        <dbReference type="EMBL" id="ADU63300.1"/>
    </source>
</evidence>
<feature type="chain" id="PRO_5003213695" evidence="1">
    <location>
        <begin position="32"/>
        <end position="312"/>
    </location>
</feature>
<reference evidence="3 4" key="2">
    <citation type="journal article" date="2014" name="Genome Announc.">
        <title>Complete Genome Sequence of the Subsurface, Mesophilic Sulfate-Reducing Bacterium Desulfovibrio aespoeensis Aspo-2.</title>
        <authorList>
            <person name="Pedersen K."/>
            <person name="Bengtsson A."/>
            <person name="Edlund J."/>
            <person name="Rabe L."/>
            <person name="Hazen T."/>
            <person name="Chakraborty R."/>
            <person name="Goodwin L."/>
            <person name="Shapiro N."/>
        </authorList>
    </citation>
    <scope>NUCLEOTIDE SEQUENCE [LARGE SCALE GENOMIC DNA]</scope>
    <source>
        <strain evidence="4">ATCC 700646 / DSM 10631 / Aspo-2</strain>
    </source>
</reference>
<dbReference type="AlphaFoldDB" id="E6VTL3"/>